<evidence type="ECO:0000256" key="2">
    <source>
        <dbReference type="ARBA" id="ARBA00022692"/>
    </source>
</evidence>
<comment type="subcellular location">
    <subcellularLocation>
        <location evidence="1">Membrane</location>
    </subcellularLocation>
</comment>
<evidence type="ECO:0000256" key="1">
    <source>
        <dbReference type="ARBA" id="ARBA00004370"/>
    </source>
</evidence>
<keyword evidence="2 5" id="KW-0812">Transmembrane</keyword>
<evidence type="ECO:0000313" key="7">
    <source>
        <dbReference type="EMBL" id="CAF1080273.1"/>
    </source>
</evidence>
<feature type="domain" description="G-protein coupled receptors family 1 profile" evidence="6">
    <location>
        <begin position="62"/>
        <end position="335"/>
    </location>
</feature>
<dbReference type="Proteomes" id="UP000663828">
    <property type="component" value="Unassembled WGS sequence"/>
</dbReference>
<dbReference type="PROSITE" id="PS50262">
    <property type="entry name" value="G_PROTEIN_RECEP_F1_2"/>
    <property type="match status" value="1"/>
</dbReference>
<dbReference type="InterPro" id="IPR017452">
    <property type="entry name" value="GPCR_Rhodpsn_7TM"/>
</dbReference>
<dbReference type="PANTHER" id="PTHR46641">
    <property type="entry name" value="FMRFAMIDE RECEPTOR-RELATED"/>
    <property type="match status" value="1"/>
</dbReference>
<gene>
    <name evidence="7" type="ORF">XAT740_LOCUS17283</name>
</gene>
<dbReference type="InterPro" id="IPR000276">
    <property type="entry name" value="GPCR_Rhodpsn"/>
</dbReference>
<organism evidence="7 8">
    <name type="scientific">Adineta ricciae</name>
    <name type="common">Rotifer</name>
    <dbReference type="NCBI Taxonomy" id="249248"/>
    <lineage>
        <taxon>Eukaryota</taxon>
        <taxon>Metazoa</taxon>
        <taxon>Spiralia</taxon>
        <taxon>Gnathifera</taxon>
        <taxon>Rotifera</taxon>
        <taxon>Eurotatoria</taxon>
        <taxon>Bdelloidea</taxon>
        <taxon>Adinetida</taxon>
        <taxon>Adinetidae</taxon>
        <taxon>Adineta</taxon>
    </lineage>
</organism>
<dbReference type="SUPFAM" id="SSF81321">
    <property type="entry name" value="Family A G protein-coupled receptor-like"/>
    <property type="match status" value="1"/>
</dbReference>
<dbReference type="InterPro" id="IPR052954">
    <property type="entry name" value="GPCR-Ligand_Int"/>
</dbReference>
<reference evidence="7" key="1">
    <citation type="submission" date="2021-02" db="EMBL/GenBank/DDBJ databases">
        <authorList>
            <person name="Nowell W R."/>
        </authorList>
    </citation>
    <scope>NUCLEOTIDE SEQUENCE</scope>
</reference>
<feature type="transmembrane region" description="Helical" evidence="5">
    <location>
        <begin position="314"/>
        <end position="335"/>
    </location>
</feature>
<keyword evidence="8" id="KW-1185">Reference proteome</keyword>
<feature type="transmembrane region" description="Helical" evidence="5">
    <location>
        <begin position="53"/>
        <end position="71"/>
    </location>
</feature>
<evidence type="ECO:0000313" key="8">
    <source>
        <dbReference type="Proteomes" id="UP000663828"/>
    </source>
</evidence>
<dbReference type="Pfam" id="PF00001">
    <property type="entry name" value="7tm_1"/>
    <property type="match status" value="1"/>
</dbReference>
<evidence type="ECO:0000259" key="6">
    <source>
        <dbReference type="PROSITE" id="PS50262"/>
    </source>
</evidence>
<sequence length="349" mass="39615">MSYENSTESTTITAITSTNIRNSSQTVSSAVTALLGMQPPVIILVWFEIMSAGIVYGFGFIGNLIVSVIFLSREDFRTMSTGVLFLLLTLFNTVHLWTLTTEFLGIFNIYVYSGAFLQCRLNYFAQNVSRTVSTYISITVTLDRLIRSEYPVTSRRICTCKNAIKSTIAYLIISSISYSFWFCPSNSINSYTGACTTGPTSAYTFFFSNVFLPLRLIFICIVPVIIMSLGNFRILYNIQQSRRRVSQAIVENNIAGRTSNRRTANLDRLLLRMMIINVCAFVITQVPFHIYTIVRTYNRDLGQVDALLVRTMLLVWQSIYFGIGSYFHCIASSIFRKAFCEIIRKILFC</sequence>
<dbReference type="GO" id="GO:0016020">
    <property type="term" value="C:membrane"/>
    <property type="evidence" value="ECO:0007669"/>
    <property type="project" value="UniProtKB-SubCell"/>
</dbReference>
<feature type="transmembrane region" description="Helical" evidence="5">
    <location>
        <begin position="216"/>
        <end position="236"/>
    </location>
</feature>
<dbReference type="Gene3D" id="1.20.1070.10">
    <property type="entry name" value="Rhodopsin 7-helix transmembrane proteins"/>
    <property type="match status" value="1"/>
</dbReference>
<keyword evidence="3 5" id="KW-1133">Transmembrane helix</keyword>
<dbReference type="GO" id="GO:0004930">
    <property type="term" value="F:G protein-coupled receptor activity"/>
    <property type="evidence" value="ECO:0007669"/>
    <property type="project" value="InterPro"/>
</dbReference>
<proteinExistence type="predicted"/>
<dbReference type="AlphaFoldDB" id="A0A814MLF0"/>
<accession>A0A814MLF0</accession>
<feature type="transmembrane region" description="Helical" evidence="5">
    <location>
        <begin position="83"/>
        <end position="111"/>
    </location>
</feature>
<feature type="transmembrane region" description="Helical" evidence="5">
    <location>
        <begin position="163"/>
        <end position="181"/>
    </location>
</feature>
<comment type="caution">
    <text evidence="7">The sequence shown here is derived from an EMBL/GenBank/DDBJ whole genome shotgun (WGS) entry which is preliminary data.</text>
</comment>
<evidence type="ECO:0000256" key="4">
    <source>
        <dbReference type="ARBA" id="ARBA00023136"/>
    </source>
</evidence>
<keyword evidence="4 5" id="KW-0472">Membrane</keyword>
<name>A0A814MLF0_ADIRI</name>
<feature type="transmembrane region" description="Helical" evidence="5">
    <location>
        <begin position="269"/>
        <end position="294"/>
    </location>
</feature>
<dbReference type="PANTHER" id="PTHR46641:SF2">
    <property type="entry name" value="FMRFAMIDE RECEPTOR"/>
    <property type="match status" value="1"/>
</dbReference>
<evidence type="ECO:0000256" key="3">
    <source>
        <dbReference type="ARBA" id="ARBA00022989"/>
    </source>
</evidence>
<dbReference type="EMBL" id="CAJNOR010001124">
    <property type="protein sequence ID" value="CAF1080273.1"/>
    <property type="molecule type" value="Genomic_DNA"/>
</dbReference>
<protein>
    <recommendedName>
        <fullName evidence="6">G-protein coupled receptors family 1 profile domain-containing protein</fullName>
    </recommendedName>
</protein>
<evidence type="ECO:0000256" key="5">
    <source>
        <dbReference type="SAM" id="Phobius"/>
    </source>
</evidence>